<keyword evidence="2" id="KW-1185">Reference proteome</keyword>
<evidence type="ECO:0000313" key="2">
    <source>
        <dbReference type="Proteomes" id="UP000790377"/>
    </source>
</evidence>
<reference evidence="1" key="1">
    <citation type="journal article" date="2021" name="New Phytol.">
        <title>Evolutionary innovations through gain and loss of genes in the ectomycorrhizal Boletales.</title>
        <authorList>
            <person name="Wu G."/>
            <person name="Miyauchi S."/>
            <person name="Morin E."/>
            <person name="Kuo A."/>
            <person name="Drula E."/>
            <person name="Varga T."/>
            <person name="Kohler A."/>
            <person name="Feng B."/>
            <person name="Cao Y."/>
            <person name="Lipzen A."/>
            <person name="Daum C."/>
            <person name="Hundley H."/>
            <person name="Pangilinan J."/>
            <person name="Johnson J."/>
            <person name="Barry K."/>
            <person name="LaButti K."/>
            <person name="Ng V."/>
            <person name="Ahrendt S."/>
            <person name="Min B."/>
            <person name="Choi I.G."/>
            <person name="Park H."/>
            <person name="Plett J.M."/>
            <person name="Magnuson J."/>
            <person name="Spatafora J.W."/>
            <person name="Nagy L.G."/>
            <person name="Henrissat B."/>
            <person name="Grigoriev I.V."/>
            <person name="Yang Z.L."/>
            <person name="Xu J."/>
            <person name="Martin F.M."/>
        </authorList>
    </citation>
    <scope>NUCLEOTIDE SEQUENCE</scope>
    <source>
        <strain evidence="1">ATCC 28755</strain>
    </source>
</reference>
<feature type="non-terminal residue" evidence="1">
    <location>
        <position position="453"/>
    </location>
</feature>
<keyword evidence="1" id="KW-0808">Transferase</keyword>
<evidence type="ECO:0000313" key="1">
    <source>
        <dbReference type="EMBL" id="KAH7907350.1"/>
    </source>
</evidence>
<sequence>TYLLAPYTQASSYDLPRLTRPLRPVWITPSTSVFPTLPAAPCINGNSDNVDSTNTNVDNSNTNVDSTNTNVDSTNTNVDSTNTNVDNSNTNVDNSNTGTNAQFHPVVCVSASKHAIGTDGLEPERRSAGHAYIQGAGDDHELWGMGLTPALFWRHQEAILHASRAELPALIRALVASASQPAAVPPLSPTLPLPLTPTLPLTPNTNMSNVGGATERISLPPPLLSTTPITHVQNRISIGTNADVPLMAGALNVESSYPGLAFVLLVPPAVEASADAHSTSTSTSTSYPNPTSTSYPNPTSTSNPNPTSTSNPNPTSASNPNPTSTSTSNPHSPNPRVLHLELPGGKKGQLHFLHAVLPRSAPFVRAQLAAGRAVHITCASGADASVGVALAVLAMYFDGRGRFVGGGAGAGAGADKQTINTRLQWIIASRPQANPSRTTLKRVNEFLLSPPNF</sequence>
<proteinExistence type="predicted"/>
<feature type="non-terminal residue" evidence="1">
    <location>
        <position position="1"/>
    </location>
</feature>
<organism evidence="1 2">
    <name type="scientific">Hygrophoropsis aurantiaca</name>
    <dbReference type="NCBI Taxonomy" id="72124"/>
    <lineage>
        <taxon>Eukaryota</taxon>
        <taxon>Fungi</taxon>
        <taxon>Dikarya</taxon>
        <taxon>Basidiomycota</taxon>
        <taxon>Agaricomycotina</taxon>
        <taxon>Agaricomycetes</taxon>
        <taxon>Agaricomycetidae</taxon>
        <taxon>Boletales</taxon>
        <taxon>Coniophorineae</taxon>
        <taxon>Hygrophoropsidaceae</taxon>
        <taxon>Hygrophoropsis</taxon>
    </lineage>
</organism>
<comment type="caution">
    <text evidence="1">The sequence shown here is derived from an EMBL/GenBank/DDBJ whole genome shotgun (WGS) entry which is preliminary data.</text>
</comment>
<accession>A0ACB8A1X6</accession>
<protein>
    <submittedName>
        <fullName evidence="1">Initiator tRNA phosphoribosyl transferase-domain-containing protein</fullName>
    </submittedName>
</protein>
<dbReference type="Proteomes" id="UP000790377">
    <property type="component" value="Unassembled WGS sequence"/>
</dbReference>
<name>A0ACB8A1X6_9AGAM</name>
<gene>
    <name evidence="1" type="ORF">BJ138DRAFT_1214358</name>
</gene>
<dbReference type="EMBL" id="MU267913">
    <property type="protein sequence ID" value="KAH7907350.1"/>
    <property type="molecule type" value="Genomic_DNA"/>
</dbReference>